<feature type="region of interest" description="Disordered" evidence="21">
    <location>
        <begin position="393"/>
        <end position="412"/>
    </location>
</feature>
<dbReference type="EMBL" id="JAOQAZ010000022">
    <property type="protein sequence ID" value="KAJ4254324.1"/>
    <property type="molecule type" value="Genomic_DNA"/>
</dbReference>
<keyword evidence="7" id="KW-0336">GPI-anchor</keyword>
<evidence type="ECO:0000256" key="12">
    <source>
        <dbReference type="ARBA" id="ARBA00023026"/>
    </source>
</evidence>
<proteinExistence type="inferred from homology"/>
<sequence>MSVHIPSSPVISSHVQTYGGLNGYWGQTGNEDLKDYCDSGPEYVTLSFVNQAPENSESGYPGTNFAGHCWAGVYQNKDKVDSHLLSECYKIIEGIPYCQQRGVKVLLSIGGVYNEDGSNYKVTTDDKGVDFADFLYSAFGPYDESWDGPRPFDSKDGVTRPAIDGFDFDIEHDLPNGPYIAMINELRRLNENIIITGAPQCPTSSEYFYMKEMISKAKFDALFVQFYNNPGCDAIPDPSVPWDRFNYDDWETIVEESDCSKDAKIYVGLPSSEDAAPAGGYLEPKAMKQLVCDLKDKTHFAGISLWDLTRGAGNEVDGKNYNRHVVDALKYGCDPVPAETTTALTTTTEAASTTDATTTDITTTDATTSEATTTEATTADTTTSTDVTTADTTTASDVSTDDSSSTDTTTSSDAYTATDATATEATSTSDAATATDTSSAIETTADSTTTDVSSTATGITTSETSATDTESSTGTTDASTASVWSTDASSATTDLTGTTDASAATDAASTSTDEASLESSTVTGTAETTDISEATGSTTLTTETAPESEPTASATTFSTFRGWNTTSTGGYAHTQTYGNPGTLITSKGSPVYTKNPGNTDTVSMTTSTVCTTRVHTVTKCPPEVHDCPAGGYVTTETIPLYTTVCPVTAKATPTHYAVPSQYAAPSQYETKTVYTTSVHTVTKCPPEVVDCPYGSVTTETIPVYTTVCPVTETGKPAPSNVPDHHETKTLYTSQVYTVTQCPPEAPSCAVGVVTTEVASWTTAIALAKETEPINVYKPAAEIPKVVTASAQYNGTVYTKVAVPPATLKTATKPGVVEQPNPTYKQPSSEPPSGAAAPTAPLGGHAGEGYKSTPASITPATAGASSLAVGLTAVAGIALFQVLAL</sequence>
<dbReference type="Proteomes" id="UP001152049">
    <property type="component" value="Unassembled WGS sequence"/>
</dbReference>
<protein>
    <recommendedName>
        <fullName evidence="4">chitinase</fullName>
        <ecNumber evidence="4">3.2.1.14</ecNumber>
    </recommendedName>
</protein>
<keyword evidence="6" id="KW-0964">Secreted</keyword>
<feature type="domain" description="GH18" evidence="22">
    <location>
        <begin position="19"/>
        <end position="336"/>
    </location>
</feature>
<keyword evidence="14" id="KW-0325">Glycoprotein</keyword>
<dbReference type="GO" id="GO:0098552">
    <property type="term" value="C:side of membrane"/>
    <property type="evidence" value="ECO:0007669"/>
    <property type="project" value="UniProtKB-KW"/>
</dbReference>
<dbReference type="InterPro" id="IPR045321">
    <property type="entry name" value="Cts1-like"/>
</dbReference>
<comment type="caution">
    <text evidence="23">The sequence shown here is derived from an EMBL/GenBank/DDBJ whole genome shotgun (WGS) entry which is preliminary data.</text>
</comment>
<feature type="compositionally biased region" description="Low complexity" evidence="21">
    <location>
        <begin position="419"/>
        <end position="521"/>
    </location>
</feature>
<evidence type="ECO:0000256" key="2">
    <source>
        <dbReference type="ARBA" id="ARBA00004609"/>
    </source>
</evidence>
<dbReference type="CDD" id="cd02877">
    <property type="entry name" value="GH18_hevamine_XipI_class_III"/>
    <property type="match status" value="1"/>
</dbReference>
<reference evidence="23" key="1">
    <citation type="submission" date="2022-09" db="EMBL/GenBank/DDBJ databases">
        <title>Fusarium specimens isolated from Avocado Roots.</title>
        <authorList>
            <person name="Stajich J."/>
            <person name="Roper C."/>
            <person name="Heimlech-Rivalta G."/>
        </authorList>
    </citation>
    <scope>NUCLEOTIDE SEQUENCE</scope>
    <source>
        <strain evidence="23">CF00136</strain>
    </source>
</reference>
<dbReference type="InterPro" id="IPR001223">
    <property type="entry name" value="Glyco_hydro18_cat"/>
</dbReference>
<keyword evidence="17 20" id="KW-0326">Glycosidase</keyword>
<keyword evidence="13" id="KW-0472">Membrane</keyword>
<evidence type="ECO:0000256" key="5">
    <source>
        <dbReference type="ARBA" id="ARBA00022475"/>
    </source>
</evidence>
<dbReference type="OrthoDB" id="6020543at2759"/>
<evidence type="ECO:0000256" key="7">
    <source>
        <dbReference type="ARBA" id="ARBA00022622"/>
    </source>
</evidence>
<evidence type="ECO:0000313" key="24">
    <source>
        <dbReference type="Proteomes" id="UP001152049"/>
    </source>
</evidence>
<keyword evidence="8" id="KW-0147">Chitin-binding</keyword>
<keyword evidence="12" id="KW-0843">Virulence</keyword>
<gene>
    <name evidence="23" type="primary">CHT2</name>
    <name evidence="23" type="ORF">NW762_009916</name>
</gene>
<dbReference type="PROSITE" id="PS01095">
    <property type="entry name" value="GH18_1"/>
    <property type="match status" value="1"/>
</dbReference>
<evidence type="ECO:0000256" key="10">
    <source>
        <dbReference type="ARBA" id="ARBA00022801"/>
    </source>
</evidence>
<dbReference type="SUPFAM" id="SSF51445">
    <property type="entry name" value="(Trans)glycosidases"/>
    <property type="match status" value="1"/>
</dbReference>
<evidence type="ECO:0000256" key="13">
    <source>
        <dbReference type="ARBA" id="ARBA00023136"/>
    </source>
</evidence>
<evidence type="ECO:0000256" key="6">
    <source>
        <dbReference type="ARBA" id="ARBA00022525"/>
    </source>
</evidence>
<keyword evidence="11" id="KW-0146">Chitin degradation</keyword>
<keyword evidence="24" id="KW-1185">Reference proteome</keyword>
<dbReference type="Gene3D" id="3.20.20.80">
    <property type="entry name" value="Glycosidases"/>
    <property type="match status" value="1"/>
</dbReference>
<evidence type="ECO:0000256" key="20">
    <source>
        <dbReference type="RuleBase" id="RU000489"/>
    </source>
</evidence>
<comment type="subcellular location">
    <subcellularLocation>
        <location evidence="2">Cell membrane</location>
        <topology evidence="2">Lipid-anchor</topology>
        <topology evidence="2">GPI-anchor</topology>
    </subcellularLocation>
    <subcellularLocation>
        <location evidence="3">Secreted</location>
    </subcellularLocation>
</comment>
<dbReference type="PROSITE" id="PS51910">
    <property type="entry name" value="GH18_2"/>
    <property type="match status" value="1"/>
</dbReference>
<dbReference type="GO" id="GO:0008061">
    <property type="term" value="F:chitin binding"/>
    <property type="evidence" value="ECO:0007669"/>
    <property type="project" value="UniProtKB-KW"/>
</dbReference>
<dbReference type="InterPro" id="IPR017853">
    <property type="entry name" value="GH"/>
</dbReference>
<organism evidence="23 24">
    <name type="scientific">Fusarium torreyae</name>
    <dbReference type="NCBI Taxonomy" id="1237075"/>
    <lineage>
        <taxon>Eukaryota</taxon>
        <taxon>Fungi</taxon>
        <taxon>Dikarya</taxon>
        <taxon>Ascomycota</taxon>
        <taxon>Pezizomycotina</taxon>
        <taxon>Sordariomycetes</taxon>
        <taxon>Hypocreomycetidae</taxon>
        <taxon>Hypocreales</taxon>
        <taxon>Nectriaceae</taxon>
        <taxon>Fusarium</taxon>
    </lineage>
</organism>
<feature type="region of interest" description="Disordered" evidence="21">
    <location>
        <begin position="343"/>
        <end position="386"/>
    </location>
</feature>
<dbReference type="GO" id="GO:0008843">
    <property type="term" value="F:endochitinase activity"/>
    <property type="evidence" value="ECO:0007669"/>
    <property type="project" value="UniProtKB-EC"/>
</dbReference>
<keyword evidence="10 20" id="KW-0378">Hydrolase</keyword>
<evidence type="ECO:0000256" key="16">
    <source>
        <dbReference type="ARBA" id="ARBA00023288"/>
    </source>
</evidence>
<feature type="region of interest" description="Disordered" evidence="21">
    <location>
        <begin position="419"/>
        <end position="554"/>
    </location>
</feature>
<evidence type="ECO:0000256" key="1">
    <source>
        <dbReference type="ARBA" id="ARBA00000822"/>
    </source>
</evidence>
<evidence type="ECO:0000256" key="3">
    <source>
        <dbReference type="ARBA" id="ARBA00004613"/>
    </source>
</evidence>
<evidence type="ECO:0000256" key="18">
    <source>
        <dbReference type="ARBA" id="ARBA00023326"/>
    </source>
</evidence>
<comment type="catalytic activity">
    <reaction evidence="1">
        <text>Random endo-hydrolysis of N-acetyl-beta-D-glucosaminide (1-&gt;4)-beta-linkages in chitin and chitodextrins.</text>
        <dbReference type="EC" id="3.2.1.14"/>
    </reaction>
</comment>
<keyword evidence="16" id="KW-0449">Lipoprotein</keyword>
<dbReference type="EC" id="3.2.1.14" evidence="4"/>
<evidence type="ECO:0000256" key="4">
    <source>
        <dbReference type="ARBA" id="ARBA00012729"/>
    </source>
</evidence>
<feature type="region of interest" description="Disordered" evidence="21">
    <location>
        <begin position="811"/>
        <end position="851"/>
    </location>
</feature>
<dbReference type="GO" id="GO:0005886">
    <property type="term" value="C:plasma membrane"/>
    <property type="evidence" value="ECO:0007669"/>
    <property type="project" value="UniProtKB-SubCell"/>
</dbReference>
<dbReference type="Pfam" id="PF00704">
    <property type="entry name" value="Glyco_hydro_18"/>
    <property type="match status" value="1"/>
</dbReference>
<keyword evidence="18" id="KW-0624">Polysaccharide degradation</keyword>
<comment type="similarity">
    <text evidence="19">Belongs to the glycosyl hydrolase 18 family. Chitinase class III subfamily.</text>
</comment>
<evidence type="ECO:0000256" key="15">
    <source>
        <dbReference type="ARBA" id="ARBA00023277"/>
    </source>
</evidence>
<accession>A0A9W8VDW7</accession>
<evidence type="ECO:0000256" key="17">
    <source>
        <dbReference type="ARBA" id="ARBA00023295"/>
    </source>
</evidence>
<evidence type="ECO:0000256" key="21">
    <source>
        <dbReference type="SAM" id="MobiDB-lite"/>
    </source>
</evidence>
<evidence type="ECO:0000256" key="8">
    <source>
        <dbReference type="ARBA" id="ARBA00022669"/>
    </source>
</evidence>
<dbReference type="InterPro" id="IPR050542">
    <property type="entry name" value="Glycosyl_Hydrlase18_Chitinase"/>
</dbReference>
<dbReference type="PANTHER" id="PTHR45708:SF47">
    <property type="entry name" value="ENDOCHITINASE A"/>
    <property type="match status" value="1"/>
</dbReference>
<dbReference type="AlphaFoldDB" id="A0A9W8VDW7"/>
<feature type="compositionally biased region" description="Low complexity" evidence="21">
    <location>
        <begin position="532"/>
        <end position="554"/>
    </location>
</feature>
<evidence type="ECO:0000256" key="11">
    <source>
        <dbReference type="ARBA" id="ARBA00023024"/>
    </source>
</evidence>
<evidence type="ECO:0000259" key="22">
    <source>
        <dbReference type="PROSITE" id="PS51910"/>
    </source>
</evidence>
<dbReference type="GO" id="GO:0005576">
    <property type="term" value="C:extracellular region"/>
    <property type="evidence" value="ECO:0007669"/>
    <property type="project" value="UniProtKB-SubCell"/>
</dbReference>
<dbReference type="InterPro" id="IPR001579">
    <property type="entry name" value="Glyco_hydro_18_chit_AS"/>
</dbReference>
<keyword evidence="9" id="KW-0732">Signal</keyword>
<evidence type="ECO:0000313" key="23">
    <source>
        <dbReference type="EMBL" id="KAJ4254324.1"/>
    </source>
</evidence>
<keyword evidence="5" id="KW-1003">Cell membrane</keyword>
<dbReference type="PANTHER" id="PTHR45708">
    <property type="entry name" value="ENDOCHITINASE"/>
    <property type="match status" value="1"/>
</dbReference>
<name>A0A9W8VDW7_9HYPO</name>
<feature type="compositionally biased region" description="Polar residues" evidence="21">
    <location>
        <begin position="522"/>
        <end position="531"/>
    </location>
</feature>
<evidence type="ECO:0000256" key="19">
    <source>
        <dbReference type="ARBA" id="ARBA00025727"/>
    </source>
</evidence>
<feature type="compositionally biased region" description="Low complexity" evidence="21">
    <location>
        <begin position="826"/>
        <end position="842"/>
    </location>
</feature>
<evidence type="ECO:0000256" key="9">
    <source>
        <dbReference type="ARBA" id="ARBA00022729"/>
    </source>
</evidence>
<keyword evidence="15" id="KW-0119">Carbohydrate metabolism</keyword>
<evidence type="ECO:0000256" key="14">
    <source>
        <dbReference type="ARBA" id="ARBA00023180"/>
    </source>
</evidence>
<dbReference type="GO" id="GO:0000272">
    <property type="term" value="P:polysaccharide catabolic process"/>
    <property type="evidence" value="ECO:0007669"/>
    <property type="project" value="UniProtKB-KW"/>
</dbReference>
<dbReference type="GO" id="GO:0006032">
    <property type="term" value="P:chitin catabolic process"/>
    <property type="evidence" value="ECO:0007669"/>
    <property type="project" value="UniProtKB-KW"/>
</dbReference>